<dbReference type="Pfam" id="PF10635">
    <property type="entry name" value="DisA-linker"/>
    <property type="match status" value="1"/>
</dbReference>
<dbReference type="Proteomes" id="UP000263486">
    <property type="component" value="Unassembled WGS sequence"/>
</dbReference>
<keyword evidence="3" id="KW-0548">Nucleotidyltransferase</keyword>
<dbReference type="InterPro" id="IPR003390">
    <property type="entry name" value="DNA_integrity_scan_DisA_N"/>
</dbReference>
<dbReference type="SUPFAM" id="SSF143597">
    <property type="entry name" value="YojJ-like"/>
    <property type="match status" value="1"/>
</dbReference>
<dbReference type="EMBL" id="QUAJ01000001">
    <property type="protein sequence ID" value="REI43340.1"/>
    <property type="molecule type" value="Genomic_DNA"/>
</dbReference>
<evidence type="ECO:0000256" key="5">
    <source>
        <dbReference type="ARBA" id="ARBA00022840"/>
    </source>
</evidence>
<evidence type="ECO:0000313" key="7">
    <source>
        <dbReference type="EMBL" id="REI43340.1"/>
    </source>
</evidence>
<dbReference type="PROSITE" id="PS51794">
    <property type="entry name" value="DAC"/>
    <property type="match status" value="1"/>
</dbReference>
<dbReference type="PANTHER" id="PTHR34185:SF3">
    <property type="entry name" value="DNA INTEGRITY SCANNING PROTEIN DISA"/>
    <property type="match status" value="1"/>
</dbReference>
<comment type="catalytic activity">
    <reaction evidence="1">
        <text>2 ATP = 3',3'-c-di-AMP + 2 diphosphate</text>
        <dbReference type="Rhea" id="RHEA:35655"/>
        <dbReference type="ChEBI" id="CHEBI:30616"/>
        <dbReference type="ChEBI" id="CHEBI:33019"/>
        <dbReference type="ChEBI" id="CHEBI:71500"/>
        <dbReference type="EC" id="2.7.7.85"/>
    </reaction>
</comment>
<dbReference type="SUPFAM" id="SSF47781">
    <property type="entry name" value="RuvA domain 2-like"/>
    <property type="match status" value="1"/>
</dbReference>
<keyword evidence="5" id="KW-0067">ATP-binding</keyword>
<evidence type="ECO:0000256" key="1">
    <source>
        <dbReference type="ARBA" id="ARBA00000877"/>
    </source>
</evidence>
<dbReference type="InterPro" id="IPR036888">
    <property type="entry name" value="DNA_integrity_DisA_N_sf"/>
</dbReference>
<reference evidence="7 8" key="1">
    <citation type="submission" date="2018-08" db="EMBL/GenBank/DDBJ databases">
        <title>Draft genome sequence of Psychrilyobacter sp. strain SD5 isolated from Black Sea water.</title>
        <authorList>
            <person name="Yadav S."/>
            <person name="Villanueva L."/>
            <person name="Damste J.S.S."/>
        </authorList>
    </citation>
    <scope>NUCLEOTIDE SEQUENCE [LARGE SCALE GENOMIC DNA]</scope>
    <source>
        <strain evidence="7 8">SD5</strain>
    </source>
</reference>
<dbReference type="NCBIfam" id="NF010009">
    <property type="entry name" value="PRK13482.1"/>
    <property type="match status" value="1"/>
</dbReference>
<keyword evidence="2" id="KW-0808">Transferase</keyword>
<dbReference type="PANTHER" id="PTHR34185">
    <property type="entry name" value="DIADENYLATE CYCLASE"/>
    <property type="match status" value="1"/>
</dbReference>
<sequence>MMEYNLKKIFSQVTPGTVFREGLDNILDAGTGALVVLDANDTLEDLIDGGFEINCRFTPQRLHELSKMDGAIILDGNATKIKYANVHLQPDKSFKTNESGTRHRSAQRVAKQTDNLVIAISERRNRITLYKGDFRYKVKNLADIMIEASQAMKTFERYKHVLDRALQNITLLEFDGMVTLSEVVTVLQRFEMLVRIRVEVEHSIIELGSEGKFLEIQLEELFKGVLKEEENFIRDYINLGLEEEFGAAEVKERLLELGDLELLESENIAGALGYGRSAATFDMELDTRGYRILNKVTRITRKDTEKIISKYETLSKILELTEEELMEIRGISMFKARSIKKGIKRLKMTAEWEK</sequence>
<dbReference type="Pfam" id="PF02457">
    <property type="entry name" value="DAC"/>
    <property type="match status" value="1"/>
</dbReference>
<dbReference type="Gene3D" id="1.20.1260.110">
    <property type="entry name" value="DNA integrity scanning linker region"/>
    <property type="match status" value="1"/>
</dbReference>
<dbReference type="InterPro" id="IPR038331">
    <property type="entry name" value="DisA_sf"/>
</dbReference>
<dbReference type="InterPro" id="IPR010994">
    <property type="entry name" value="RuvA_2-like"/>
</dbReference>
<dbReference type="InterPro" id="IPR050338">
    <property type="entry name" value="DisA"/>
</dbReference>
<evidence type="ECO:0000256" key="4">
    <source>
        <dbReference type="ARBA" id="ARBA00022741"/>
    </source>
</evidence>
<feature type="domain" description="DAC" evidence="6">
    <location>
        <begin position="3"/>
        <end position="143"/>
    </location>
</feature>
<dbReference type="Gene3D" id="1.10.150.20">
    <property type="entry name" value="5' to 3' exonuclease, C-terminal subdomain"/>
    <property type="match status" value="1"/>
</dbReference>
<dbReference type="InterPro" id="IPR018906">
    <property type="entry name" value="DNA_integrity_scan_DisA_link"/>
</dbReference>
<evidence type="ECO:0000313" key="8">
    <source>
        <dbReference type="Proteomes" id="UP000263486"/>
    </source>
</evidence>
<keyword evidence="8" id="KW-1185">Reference proteome</keyword>
<comment type="caution">
    <text evidence="7">The sequence shown here is derived from an EMBL/GenBank/DDBJ whole genome shotgun (WGS) entry which is preliminary data.</text>
</comment>
<proteinExistence type="predicted"/>
<evidence type="ECO:0000259" key="6">
    <source>
        <dbReference type="PROSITE" id="PS51794"/>
    </source>
</evidence>
<evidence type="ECO:0000256" key="2">
    <source>
        <dbReference type="ARBA" id="ARBA00022679"/>
    </source>
</evidence>
<evidence type="ECO:0000256" key="3">
    <source>
        <dbReference type="ARBA" id="ARBA00022695"/>
    </source>
</evidence>
<name>A0ABX9KLA5_9FUSO</name>
<dbReference type="Gene3D" id="3.40.1700.10">
    <property type="entry name" value="DNA integrity scanning protein, DisA, N-terminal domain"/>
    <property type="match status" value="1"/>
</dbReference>
<accession>A0ABX9KLA5</accession>
<keyword evidence="4" id="KW-0547">Nucleotide-binding</keyword>
<protein>
    <submittedName>
        <fullName evidence="7">DNA integrity scanning protein DisA</fullName>
    </submittedName>
</protein>
<organism evidence="7 8">
    <name type="scientific">Psychrilyobacter piezotolerans</name>
    <dbReference type="NCBI Taxonomy" id="2293438"/>
    <lineage>
        <taxon>Bacteria</taxon>
        <taxon>Fusobacteriati</taxon>
        <taxon>Fusobacteriota</taxon>
        <taxon>Fusobacteriia</taxon>
        <taxon>Fusobacteriales</taxon>
        <taxon>Fusobacteriaceae</taxon>
        <taxon>Psychrilyobacter</taxon>
    </lineage>
</organism>
<gene>
    <name evidence="7" type="ORF">DYH56_00815</name>
</gene>